<dbReference type="SUPFAM" id="SSF103647">
    <property type="entry name" value="TSP type-3 repeat"/>
    <property type="match status" value="1"/>
</dbReference>
<dbReference type="InterPro" id="IPR028974">
    <property type="entry name" value="TSP_type-3_rpt"/>
</dbReference>
<dbReference type="EMBL" id="VOBQ01000006">
    <property type="protein sequence ID" value="TWO71770.1"/>
    <property type="molecule type" value="Genomic_DNA"/>
</dbReference>
<feature type="compositionally biased region" description="Basic and acidic residues" evidence="2">
    <location>
        <begin position="74"/>
        <end position="107"/>
    </location>
</feature>
<evidence type="ECO:0000313" key="5">
    <source>
        <dbReference type="Proteomes" id="UP000318199"/>
    </source>
</evidence>
<dbReference type="Proteomes" id="UP000318199">
    <property type="component" value="Unassembled WGS sequence"/>
</dbReference>
<comment type="caution">
    <text evidence="4">The sequence shown here is derived from an EMBL/GenBank/DDBJ whole genome shotgun (WGS) entry which is preliminary data.</text>
</comment>
<dbReference type="GO" id="GO:0007155">
    <property type="term" value="P:cell adhesion"/>
    <property type="evidence" value="ECO:0007669"/>
    <property type="project" value="InterPro"/>
</dbReference>
<dbReference type="Pfam" id="PF02412">
    <property type="entry name" value="TSP_3"/>
    <property type="match status" value="1"/>
</dbReference>
<dbReference type="Gene3D" id="4.10.1080.10">
    <property type="entry name" value="TSP type-3 repeat"/>
    <property type="match status" value="1"/>
</dbReference>
<feature type="compositionally biased region" description="Basic and acidic residues" evidence="2">
    <location>
        <begin position="28"/>
        <end position="49"/>
    </location>
</feature>
<feature type="signal peptide" evidence="3">
    <location>
        <begin position="1"/>
        <end position="24"/>
    </location>
</feature>
<gene>
    <name evidence="4" type="ORF">FN976_09175</name>
</gene>
<dbReference type="InterPro" id="IPR003367">
    <property type="entry name" value="Thrombospondin_3-like_rpt"/>
</dbReference>
<feature type="chain" id="PRO_5021914582" evidence="3">
    <location>
        <begin position="25"/>
        <end position="107"/>
    </location>
</feature>
<evidence type="ECO:0000256" key="2">
    <source>
        <dbReference type="SAM" id="MobiDB-lite"/>
    </source>
</evidence>
<protein>
    <submittedName>
        <fullName evidence="4">Uncharacterized protein</fullName>
    </submittedName>
</protein>
<evidence type="ECO:0000313" key="4">
    <source>
        <dbReference type="EMBL" id="TWO71770.1"/>
    </source>
</evidence>
<keyword evidence="5" id="KW-1185">Reference proteome</keyword>
<dbReference type="RefSeq" id="WP_145892711.1">
    <property type="nucleotide sequence ID" value="NZ_VOBQ01000006.1"/>
</dbReference>
<reference evidence="4 5" key="1">
    <citation type="submission" date="2019-07" db="EMBL/GenBank/DDBJ databases">
        <title>Caenimonas sedimenti sp. nov., isolated from activated sludge.</title>
        <authorList>
            <person name="Xu J."/>
        </authorList>
    </citation>
    <scope>NUCLEOTIDE SEQUENCE [LARGE SCALE GENOMIC DNA]</scope>
    <source>
        <strain evidence="4 5">HX-9-20</strain>
    </source>
</reference>
<organism evidence="4 5">
    <name type="scientific">Caenimonas sedimenti</name>
    <dbReference type="NCBI Taxonomy" id="2596921"/>
    <lineage>
        <taxon>Bacteria</taxon>
        <taxon>Pseudomonadati</taxon>
        <taxon>Pseudomonadota</taxon>
        <taxon>Betaproteobacteria</taxon>
        <taxon>Burkholderiales</taxon>
        <taxon>Comamonadaceae</taxon>
        <taxon>Caenimonas</taxon>
    </lineage>
</organism>
<evidence type="ECO:0000256" key="1">
    <source>
        <dbReference type="ARBA" id="ARBA00022729"/>
    </source>
</evidence>
<dbReference type="AlphaFoldDB" id="A0A562ZT41"/>
<keyword evidence="1 3" id="KW-0732">Signal</keyword>
<dbReference type="GO" id="GO:0005509">
    <property type="term" value="F:calcium ion binding"/>
    <property type="evidence" value="ECO:0007669"/>
    <property type="project" value="InterPro"/>
</dbReference>
<sequence>MQRKPLFAALVAGSLLTLGSLAQAQYAPHHDLDRDGIRNSQDRDRDGDGIRNAQDPNPNVPNIARVQRNGPNGDLDRDGIRNRHDRDRDGDGIANARDRYPDNRRYS</sequence>
<accession>A0A562ZT41</accession>
<evidence type="ECO:0000256" key="3">
    <source>
        <dbReference type="SAM" id="SignalP"/>
    </source>
</evidence>
<proteinExistence type="predicted"/>
<name>A0A562ZT41_9BURK</name>
<feature type="region of interest" description="Disordered" evidence="2">
    <location>
        <begin position="27"/>
        <end position="107"/>
    </location>
</feature>